<reference evidence="1" key="1">
    <citation type="submission" date="2022-06" db="EMBL/GenBank/DDBJ databases">
        <title>Novel species in genus nocardia.</title>
        <authorList>
            <person name="Li F."/>
        </authorList>
    </citation>
    <scope>NUCLEOTIDE SEQUENCE</scope>
    <source>
        <strain evidence="1">CDC141</strain>
    </source>
</reference>
<accession>A0A9X2E6H2</accession>
<gene>
    <name evidence="1" type="ORF">NDR86_13790</name>
</gene>
<sequence length="49" mass="5490">MSKHRYDEIVTEGRKLVATKTSVQFRIGELALEIEGLHDPHEKGVSRAG</sequence>
<dbReference type="EMBL" id="JAMRXG010000005">
    <property type="protein sequence ID" value="MCM6774546.1"/>
    <property type="molecule type" value="Genomic_DNA"/>
</dbReference>
<dbReference type="AlphaFoldDB" id="A0A9X2E6H2"/>
<comment type="caution">
    <text evidence="1">The sequence shown here is derived from an EMBL/GenBank/DDBJ whole genome shotgun (WGS) entry which is preliminary data.</text>
</comment>
<proteinExistence type="predicted"/>
<protein>
    <submittedName>
        <fullName evidence="1">Uncharacterized protein</fullName>
    </submittedName>
</protein>
<name>A0A9X2E6H2_9NOCA</name>
<keyword evidence="2" id="KW-1185">Reference proteome</keyword>
<evidence type="ECO:0000313" key="1">
    <source>
        <dbReference type="EMBL" id="MCM6774546.1"/>
    </source>
</evidence>
<organism evidence="1 2">
    <name type="scientific">Nocardia pulmonis</name>
    <dbReference type="NCBI Taxonomy" id="2951408"/>
    <lineage>
        <taxon>Bacteria</taxon>
        <taxon>Bacillati</taxon>
        <taxon>Actinomycetota</taxon>
        <taxon>Actinomycetes</taxon>
        <taxon>Mycobacteriales</taxon>
        <taxon>Nocardiaceae</taxon>
        <taxon>Nocardia</taxon>
    </lineage>
</organism>
<dbReference type="Proteomes" id="UP001139157">
    <property type="component" value="Unassembled WGS sequence"/>
</dbReference>
<evidence type="ECO:0000313" key="2">
    <source>
        <dbReference type="Proteomes" id="UP001139157"/>
    </source>
</evidence>
<dbReference type="RefSeq" id="WP_251912242.1">
    <property type="nucleotide sequence ID" value="NZ_JAMRXG010000005.1"/>
</dbReference>